<keyword evidence="1" id="KW-0472">Membrane</keyword>
<name>R9PPL9_AGAAL</name>
<evidence type="ECO:0000313" key="3">
    <source>
        <dbReference type="Proteomes" id="UP000014461"/>
    </source>
</evidence>
<protein>
    <submittedName>
        <fullName evidence="2">Uncharacterized protein</fullName>
    </submittedName>
</protein>
<reference evidence="2" key="1">
    <citation type="journal article" date="2013" name="Genome Announc.">
        <title>Draft Genome Sequence of Agarivorans albus Strain MKT 106T, an Agarolytic Marine Bacterium.</title>
        <authorList>
            <person name="Yasuike M."/>
            <person name="Nakamura Y."/>
            <person name="Kai W."/>
            <person name="Fujiwara A."/>
            <person name="Fukui Y."/>
            <person name="Satomi M."/>
            <person name="Sano M."/>
        </authorList>
    </citation>
    <scope>NUCLEOTIDE SEQUENCE [LARGE SCALE GENOMIC DNA]</scope>
</reference>
<gene>
    <name evidence="2" type="ORF">AALB_3335</name>
</gene>
<dbReference type="Proteomes" id="UP000014461">
    <property type="component" value="Unassembled WGS sequence"/>
</dbReference>
<feature type="transmembrane region" description="Helical" evidence="1">
    <location>
        <begin position="27"/>
        <end position="46"/>
    </location>
</feature>
<dbReference type="RefSeq" id="WP_016403022.1">
    <property type="nucleotide sequence ID" value="NZ_BARX01000025.1"/>
</dbReference>
<keyword evidence="3" id="KW-1185">Reference proteome</keyword>
<sequence length="53" mass="5885">MLRKILLTIIVLSLVIAWFSSDLIRAVFEATAFLAVLVMLGTSLVGKQRKSNH</sequence>
<comment type="caution">
    <text evidence="2">The sequence shown here is derived from an EMBL/GenBank/DDBJ whole genome shotgun (WGS) entry which is preliminary data.</text>
</comment>
<organism evidence="2 3">
    <name type="scientific">Agarivorans albus MKT 106</name>
    <dbReference type="NCBI Taxonomy" id="1331007"/>
    <lineage>
        <taxon>Bacteria</taxon>
        <taxon>Pseudomonadati</taxon>
        <taxon>Pseudomonadota</taxon>
        <taxon>Gammaproteobacteria</taxon>
        <taxon>Alteromonadales</taxon>
        <taxon>Alteromonadaceae</taxon>
        <taxon>Agarivorans</taxon>
    </lineage>
</organism>
<dbReference type="EMBL" id="BARX01000025">
    <property type="protein sequence ID" value="GAD03255.1"/>
    <property type="molecule type" value="Genomic_DNA"/>
</dbReference>
<dbReference type="AlphaFoldDB" id="R9PPL9"/>
<accession>R9PPL9</accession>
<keyword evidence="1" id="KW-0812">Transmembrane</keyword>
<evidence type="ECO:0000313" key="2">
    <source>
        <dbReference type="EMBL" id="GAD03255.1"/>
    </source>
</evidence>
<evidence type="ECO:0000256" key="1">
    <source>
        <dbReference type="SAM" id="Phobius"/>
    </source>
</evidence>
<proteinExistence type="predicted"/>
<keyword evidence="1" id="KW-1133">Transmembrane helix</keyword>